<dbReference type="Gene3D" id="1.25.10.10">
    <property type="entry name" value="Leucine-rich Repeat Variant"/>
    <property type="match status" value="1"/>
</dbReference>
<dbReference type="InterPro" id="IPR016024">
    <property type="entry name" value="ARM-type_fold"/>
</dbReference>
<gene>
    <name evidence="1" type="ORF">J0M35_08615</name>
</gene>
<comment type="caution">
    <text evidence="1">The sequence shown here is derived from an EMBL/GenBank/DDBJ whole genome shotgun (WGS) entry which is preliminary data.</text>
</comment>
<evidence type="ECO:0000313" key="1">
    <source>
        <dbReference type="EMBL" id="MBN8660408.1"/>
    </source>
</evidence>
<dbReference type="Proteomes" id="UP000664277">
    <property type="component" value="Unassembled WGS sequence"/>
</dbReference>
<protein>
    <recommendedName>
        <fullName evidence="3">Leucine rich repeat variant</fullName>
    </recommendedName>
</protein>
<evidence type="ECO:0000313" key="2">
    <source>
        <dbReference type="Proteomes" id="UP000664277"/>
    </source>
</evidence>
<dbReference type="EMBL" id="JAFLCK010000010">
    <property type="protein sequence ID" value="MBN8660408.1"/>
    <property type="molecule type" value="Genomic_DNA"/>
</dbReference>
<reference evidence="1" key="1">
    <citation type="submission" date="2021-02" db="EMBL/GenBank/DDBJ databases">
        <title>Genome-Resolved Metagenomics of a Microbial Community Performing Photosynthetic Biological Nutrient Removal.</title>
        <authorList>
            <person name="Mcdaniel E.A."/>
        </authorList>
    </citation>
    <scope>NUCLEOTIDE SEQUENCE</scope>
    <source>
        <strain evidence="1">UWPOB_OBS1</strain>
    </source>
</reference>
<organism evidence="1 2">
    <name type="scientific">Candidatus Obscuribacter phosphatis</name>
    <dbReference type="NCBI Taxonomy" id="1906157"/>
    <lineage>
        <taxon>Bacteria</taxon>
        <taxon>Bacillati</taxon>
        <taxon>Candidatus Melainabacteria</taxon>
        <taxon>Candidatus Obscuribacterales</taxon>
        <taxon>Candidatus Obscuribacteraceae</taxon>
        <taxon>Candidatus Obscuribacter</taxon>
    </lineage>
</organism>
<evidence type="ECO:0008006" key="3">
    <source>
        <dbReference type="Google" id="ProtNLM"/>
    </source>
</evidence>
<proteinExistence type="predicted"/>
<sequence>MFKGGISEEQNKDWFSDYIDAGSEFLDQQSVESIERLSMHAAPRVRRRLAENACCPQAILERLSRDSDAEVRSAVAANPATPVDLVFALALDTDATVRYAMAEDASLPAGVLRLLSRDDNPYVSCRARKTLALLRRKWRRSSEYAGQIIIGFPGTGNADDADHERSA</sequence>
<dbReference type="AlphaFoldDB" id="A0A8J7PHL0"/>
<dbReference type="SUPFAM" id="SSF48371">
    <property type="entry name" value="ARM repeat"/>
    <property type="match status" value="1"/>
</dbReference>
<accession>A0A8J7PHL0</accession>
<name>A0A8J7PHL0_9BACT</name>
<dbReference type="InterPro" id="IPR011989">
    <property type="entry name" value="ARM-like"/>
</dbReference>